<keyword evidence="9" id="KW-1185">Reference proteome</keyword>
<dbReference type="GO" id="GO:0006508">
    <property type="term" value="P:proteolysis"/>
    <property type="evidence" value="ECO:0007669"/>
    <property type="project" value="UniProtKB-KW"/>
</dbReference>
<accession>A0A5Q0HCA1</accession>
<dbReference type="GO" id="GO:0008236">
    <property type="term" value="F:serine-type peptidase activity"/>
    <property type="evidence" value="ECO:0007669"/>
    <property type="project" value="UniProtKB-KW"/>
</dbReference>
<dbReference type="PANTHER" id="PTHR15462">
    <property type="entry name" value="SERINE PROTEASE"/>
    <property type="match status" value="1"/>
</dbReference>
<evidence type="ECO:0000313" key="9">
    <source>
        <dbReference type="Proteomes" id="UP000325787"/>
    </source>
</evidence>
<dbReference type="Proteomes" id="UP000325787">
    <property type="component" value="Chromosome"/>
</dbReference>
<name>A0A5Q0HCA1_SACSY</name>
<proteinExistence type="inferred from homology"/>
<evidence type="ECO:0000256" key="5">
    <source>
        <dbReference type="ARBA" id="ARBA00022825"/>
    </source>
</evidence>
<keyword evidence="3 6" id="KW-0732">Signal</keyword>
<keyword evidence="2 6" id="KW-0645">Protease</keyword>
<dbReference type="AlphaFoldDB" id="A0A5Q0HCA1"/>
<dbReference type="InterPro" id="IPR008256">
    <property type="entry name" value="Peptidase_S1B"/>
</dbReference>
<dbReference type="SUPFAM" id="SSF50494">
    <property type="entry name" value="Trypsin-like serine proteases"/>
    <property type="match status" value="1"/>
</dbReference>
<evidence type="ECO:0000256" key="1">
    <source>
        <dbReference type="ARBA" id="ARBA00008764"/>
    </source>
</evidence>
<feature type="signal peptide" evidence="6">
    <location>
        <begin position="1"/>
        <end position="26"/>
    </location>
</feature>
<dbReference type="RefSeq" id="WP_051764582.1">
    <property type="nucleotide sequence ID" value="NZ_CP034550.1"/>
</dbReference>
<reference evidence="9" key="1">
    <citation type="journal article" date="2021" name="Curr. Microbiol.">
        <title>Complete genome of nocamycin-producing strain Saccharothrix syringae NRRL B-16468 reveals the biosynthetic potential for secondary metabolites.</title>
        <authorList>
            <person name="Mo X."/>
            <person name="Yang S."/>
        </authorList>
    </citation>
    <scope>NUCLEOTIDE SEQUENCE [LARGE SCALE GENOMIC DNA]</scope>
    <source>
        <strain evidence="9">ATCC 51364 / DSM 43886 / JCM 6844 / KCTC 9398 / NBRC 14523 / NRRL B-16468 / INA 2240</strain>
    </source>
</reference>
<dbReference type="KEGG" id="ssyi:EKG83_46275"/>
<evidence type="ECO:0000313" key="8">
    <source>
        <dbReference type="EMBL" id="QFZ23876.1"/>
    </source>
</evidence>
<organism evidence="8 9">
    <name type="scientific">Saccharothrix syringae</name>
    <name type="common">Nocardiopsis syringae</name>
    <dbReference type="NCBI Taxonomy" id="103733"/>
    <lineage>
        <taxon>Bacteria</taxon>
        <taxon>Bacillati</taxon>
        <taxon>Actinomycetota</taxon>
        <taxon>Actinomycetes</taxon>
        <taxon>Pseudonocardiales</taxon>
        <taxon>Pseudonocardiaceae</taxon>
        <taxon>Saccharothrix</taxon>
    </lineage>
</organism>
<dbReference type="EC" id="3.4.21.-" evidence="6"/>
<evidence type="ECO:0000256" key="6">
    <source>
        <dbReference type="RuleBase" id="RU004296"/>
    </source>
</evidence>
<evidence type="ECO:0000256" key="4">
    <source>
        <dbReference type="ARBA" id="ARBA00022801"/>
    </source>
</evidence>
<sequence length="325" mass="33112">MTRRAPAALSALTLAAALTWAGTATAAAGTAPLDPDTPVSADGRTGPRVRDTPPSASGIQGSGRGIQGSGRHSAGFAGTGDLADAAGVRPVTGTGPRTTAPDDLSARSIIPPDERVQVTDTTAYPARATVYFTYTKPGGATSWCTGWLYAANAVATAGHCVHSGGSGGAWNTGFTVYPGRNGASSPYGSCGVSSTFSVVGWTQNANPEYDYAGFKLGCTIGNTTGWYGMSWTTASLDGTAVGSAGYPQDRASATQWSTTSTVSASYERQLAYHLDTVGGQSGSVVHTSGCGTYCGVAVHAYGHGDHNRGTRITEAVFANYADWKL</sequence>
<dbReference type="Gene3D" id="2.40.10.10">
    <property type="entry name" value="Trypsin-like serine proteases"/>
    <property type="match status" value="2"/>
</dbReference>
<keyword evidence="5 6" id="KW-0720">Serine protease</keyword>
<dbReference type="PRINTS" id="PR00839">
    <property type="entry name" value="V8PROTEASE"/>
</dbReference>
<comment type="similarity">
    <text evidence="1 6">Belongs to the peptidase S1B family.</text>
</comment>
<evidence type="ECO:0000256" key="7">
    <source>
        <dbReference type="SAM" id="MobiDB-lite"/>
    </source>
</evidence>
<dbReference type="PANTHER" id="PTHR15462:SF8">
    <property type="entry name" value="SERINE PROTEASE"/>
    <property type="match status" value="1"/>
</dbReference>
<dbReference type="OrthoDB" id="1855925at2"/>
<dbReference type="InterPro" id="IPR009003">
    <property type="entry name" value="Peptidase_S1_PA"/>
</dbReference>
<feature type="chain" id="PRO_5025098611" description="Serine protease" evidence="6">
    <location>
        <begin position="27"/>
        <end position="325"/>
    </location>
</feature>
<evidence type="ECO:0000256" key="2">
    <source>
        <dbReference type="ARBA" id="ARBA00022670"/>
    </source>
</evidence>
<keyword evidence="4 6" id="KW-0378">Hydrolase</keyword>
<dbReference type="EMBL" id="CP034550">
    <property type="protein sequence ID" value="QFZ23876.1"/>
    <property type="molecule type" value="Genomic_DNA"/>
</dbReference>
<evidence type="ECO:0000256" key="3">
    <source>
        <dbReference type="ARBA" id="ARBA00022729"/>
    </source>
</evidence>
<feature type="region of interest" description="Disordered" evidence="7">
    <location>
        <begin position="28"/>
        <end position="111"/>
    </location>
</feature>
<dbReference type="InterPro" id="IPR050966">
    <property type="entry name" value="Glutamyl_endopeptidase"/>
</dbReference>
<dbReference type="InterPro" id="IPR043504">
    <property type="entry name" value="Peptidase_S1_PA_chymotrypsin"/>
</dbReference>
<protein>
    <recommendedName>
        <fullName evidence="6">Serine protease</fullName>
        <ecNumber evidence="6">3.4.21.-</ecNumber>
    </recommendedName>
</protein>
<gene>
    <name evidence="8" type="ORF">EKG83_46275</name>
</gene>